<dbReference type="SUPFAM" id="SSF48484">
    <property type="entry name" value="Lipoxigenase"/>
    <property type="match status" value="1"/>
</dbReference>
<dbReference type="Gene3D" id="1.20.245.10">
    <property type="entry name" value="Lipoxygenase-1, Domain 5"/>
    <property type="match status" value="1"/>
</dbReference>
<evidence type="ECO:0000313" key="2">
    <source>
        <dbReference type="EMBL" id="GGX35377.1"/>
    </source>
</evidence>
<accession>A0ABQ2XV86</accession>
<keyword evidence="3" id="KW-1185">Reference proteome</keyword>
<protein>
    <submittedName>
        <fullName evidence="2">Uncharacterized protein</fullName>
    </submittedName>
</protein>
<keyword evidence="1" id="KW-1133">Transmembrane helix</keyword>
<keyword evidence="1" id="KW-0812">Transmembrane</keyword>
<name>A0ABQ2XV86_9BURK</name>
<evidence type="ECO:0000313" key="3">
    <source>
        <dbReference type="Proteomes" id="UP000653343"/>
    </source>
</evidence>
<keyword evidence="1" id="KW-0472">Membrane</keyword>
<dbReference type="Proteomes" id="UP000653343">
    <property type="component" value="Unassembled WGS sequence"/>
</dbReference>
<gene>
    <name evidence="2" type="ORF">GCM10010946_11000</name>
</gene>
<organism evidence="2 3">
    <name type="scientific">Undibacterium squillarum</name>
    <dbReference type="NCBI Taxonomy" id="1131567"/>
    <lineage>
        <taxon>Bacteria</taxon>
        <taxon>Pseudomonadati</taxon>
        <taxon>Pseudomonadota</taxon>
        <taxon>Betaproteobacteria</taxon>
        <taxon>Burkholderiales</taxon>
        <taxon>Oxalobacteraceae</taxon>
        <taxon>Undibacterium</taxon>
    </lineage>
</organism>
<dbReference type="InterPro" id="IPR036226">
    <property type="entry name" value="LipOase_C_sf"/>
</dbReference>
<sequence>MEICMTTMLTRTQNNALSARPQARLMQALLFLKAIPLGILLVLICFFGWLRSAVQVAFSKLMGVPHRSEVIVWKGFPSVLDITPADNMDFDFWRKPSYILPTLSAMNRYLLDKLYLDQRVTLADDSDFHFWMTHGPLSRLVKTQGDMLSIDLTVIADVSTDEGTQLPGMLIQVARNDPMQISMQFAGDDHVYSARDGGLWVLAKLHAQAAISFILPGRFHGNIHFGLPCTAAAVLQTLPAESVLYQLLAPHLRFTLRINNEALRVQRAQDRSKPYAPFPMSGESFVQSIAVDVKEHVVDTAFRAPHWSMQGELPFQRFGQAYYEPIHAFVAQVLEQEDPAVVRAYQQAVAQSVPGFDQVPAADAIATLIWQVSILHSADHHAMSVQMGEAGKSFMAMRLPVPANSQIKAETRADDVVRMACSADARYRAKVFEHTFVIGHKHPLWSNTMDQISYRFQHTSLQQLAHDFRQQLMDTEARLESQGLNICPLRHTFQSICW</sequence>
<feature type="transmembrane region" description="Helical" evidence="1">
    <location>
        <begin position="30"/>
        <end position="50"/>
    </location>
</feature>
<reference evidence="3" key="1">
    <citation type="journal article" date="2019" name="Int. J. Syst. Evol. Microbiol.">
        <title>The Global Catalogue of Microorganisms (GCM) 10K type strain sequencing project: providing services to taxonomists for standard genome sequencing and annotation.</title>
        <authorList>
            <consortium name="The Broad Institute Genomics Platform"/>
            <consortium name="The Broad Institute Genome Sequencing Center for Infectious Disease"/>
            <person name="Wu L."/>
            <person name="Ma J."/>
        </authorList>
    </citation>
    <scope>NUCLEOTIDE SEQUENCE [LARGE SCALE GENOMIC DNA]</scope>
    <source>
        <strain evidence="3">KCTC 23917</strain>
    </source>
</reference>
<proteinExistence type="predicted"/>
<dbReference type="EMBL" id="BMYU01000002">
    <property type="protein sequence ID" value="GGX35377.1"/>
    <property type="molecule type" value="Genomic_DNA"/>
</dbReference>
<evidence type="ECO:0000256" key="1">
    <source>
        <dbReference type="SAM" id="Phobius"/>
    </source>
</evidence>
<comment type="caution">
    <text evidence="2">The sequence shown here is derived from an EMBL/GenBank/DDBJ whole genome shotgun (WGS) entry which is preliminary data.</text>
</comment>